<proteinExistence type="predicted"/>
<evidence type="ECO:0000313" key="12">
    <source>
        <dbReference type="Proteomes" id="UP000192596"/>
    </source>
</evidence>
<comment type="catalytic activity">
    <reaction evidence="1">
        <text>[E2 ubiquitin-conjugating enzyme]-S-ubiquitinyl-L-cysteine + [acceptor protein]-L-lysine = [E2 ubiquitin-conjugating enzyme]-L-cysteine + [acceptor protein]-N(6)-ubiquitinyl-L-lysine.</text>
        <dbReference type="EC" id="2.3.2.31"/>
    </reaction>
</comment>
<dbReference type="GO" id="GO:0016567">
    <property type="term" value="P:protein ubiquitination"/>
    <property type="evidence" value="ECO:0007669"/>
    <property type="project" value="InterPro"/>
</dbReference>
<evidence type="ECO:0000256" key="7">
    <source>
        <dbReference type="ARBA" id="ARBA00022786"/>
    </source>
</evidence>
<dbReference type="InterPro" id="IPR044066">
    <property type="entry name" value="TRIAD_supradom"/>
</dbReference>
<evidence type="ECO:0000256" key="6">
    <source>
        <dbReference type="ARBA" id="ARBA00022771"/>
    </source>
</evidence>
<dbReference type="Proteomes" id="UP000192596">
    <property type="component" value="Unassembled WGS sequence"/>
</dbReference>
<dbReference type="PROSITE" id="PS00518">
    <property type="entry name" value="ZF_RING_1"/>
    <property type="match status" value="1"/>
</dbReference>
<dbReference type="InterPro" id="IPR002867">
    <property type="entry name" value="IBR_dom"/>
</dbReference>
<dbReference type="EC" id="2.3.2.31" evidence="2"/>
<dbReference type="OrthoDB" id="10009520at2759"/>
<evidence type="ECO:0000256" key="1">
    <source>
        <dbReference type="ARBA" id="ARBA00001798"/>
    </source>
</evidence>
<evidence type="ECO:0000313" key="11">
    <source>
        <dbReference type="EMBL" id="OQO11169.1"/>
    </source>
</evidence>
<keyword evidence="7" id="KW-0833">Ubl conjugation pathway</keyword>
<evidence type="ECO:0000256" key="2">
    <source>
        <dbReference type="ARBA" id="ARBA00012251"/>
    </source>
</evidence>
<evidence type="ECO:0000256" key="5">
    <source>
        <dbReference type="ARBA" id="ARBA00022737"/>
    </source>
</evidence>
<keyword evidence="5" id="KW-0677">Repeat</keyword>
<dbReference type="PROSITE" id="PS51873">
    <property type="entry name" value="TRIAD"/>
    <property type="match status" value="1"/>
</dbReference>
<organism evidence="11 12">
    <name type="scientific">Cryoendolithus antarcticus</name>
    <dbReference type="NCBI Taxonomy" id="1507870"/>
    <lineage>
        <taxon>Eukaryota</taxon>
        <taxon>Fungi</taxon>
        <taxon>Dikarya</taxon>
        <taxon>Ascomycota</taxon>
        <taxon>Pezizomycotina</taxon>
        <taxon>Dothideomycetes</taxon>
        <taxon>Dothideomycetidae</taxon>
        <taxon>Cladosporiales</taxon>
        <taxon>Cladosporiaceae</taxon>
        <taxon>Cryoendolithus</taxon>
    </lineage>
</organism>
<keyword evidence="4" id="KW-0479">Metal-binding</keyword>
<dbReference type="Pfam" id="PF01485">
    <property type="entry name" value="IBR"/>
    <property type="match status" value="1"/>
</dbReference>
<dbReference type="CDD" id="cd22584">
    <property type="entry name" value="Rcat_RBR_unk"/>
    <property type="match status" value="1"/>
</dbReference>
<evidence type="ECO:0000256" key="8">
    <source>
        <dbReference type="ARBA" id="ARBA00022833"/>
    </source>
</evidence>
<feature type="region of interest" description="Disordered" evidence="9">
    <location>
        <begin position="73"/>
        <end position="92"/>
    </location>
</feature>
<keyword evidence="8" id="KW-0862">Zinc</keyword>
<evidence type="ECO:0000259" key="10">
    <source>
        <dbReference type="PROSITE" id="PS51873"/>
    </source>
</evidence>
<dbReference type="InterPro" id="IPR017907">
    <property type="entry name" value="Znf_RING_CS"/>
</dbReference>
<comment type="caution">
    <text evidence="11">The sequence shown here is derived from an EMBL/GenBank/DDBJ whole genome shotgun (WGS) entry which is preliminary data.</text>
</comment>
<dbReference type="EMBL" id="NAJO01000007">
    <property type="protein sequence ID" value="OQO11169.1"/>
    <property type="molecule type" value="Genomic_DNA"/>
</dbReference>
<keyword evidence="3" id="KW-0808">Transferase</keyword>
<dbReference type="InParanoid" id="A0A1V8TIG6"/>
<keyword evidence="12" id="KW-1185">Reference proteome</keyword>
<dbReference type="GO" id="GO:0008270">
    <property type="term" value="F:zinc ion binding"/>
    <property type="evidence" value="ECO:0007669"/>
    <property type="project" value="UniProtKB-KW"/>
</dbReference>
<dbReference type="GO" id="GO:0061630">
    <property type="term" value="F:ubiquitin protein ligase activity"/>
    <property type="evidence" value="ECO:0007669"/>
    <property type="project" value="UniProtKB-EC"/>
</dbReference>
<evidence type="ECO:0000256" key="4">
    <source>
        <dbReference type="ARBA" id="ARBA00022723"/>
    </source>
</evidence>
<gene>
    <name evidence="11" type="ORF">B0A48_05425</name>
</gene>
<dbReference type="SUPFAM" id="SSF57850">
    <property type="entry name" value="RING/U-box"/>
    <property type="match status" value="2"/>
</dbReference>
<dbReference type="Gene3D" id="1.20.120.1750">
    <property type="match status" value="1"/>
</dbReference>
<evidence type="ECO:0000256" key="9">
    <source>
        <dbReference type="SAM" id="MobiDB-lite"/>
    </source>
</evidence>
<sequence>MADRQEREADASMKLVLKLQLEDMQSMQSAKVSDDSITAQRLFIDELRQYKFAHLFDEELAELCEAVEKRLDRTSPAPKGDATPALTPPPTPTLAATTSVVDAEVDIPAFEEEPLFKCEACEAELTIQGIWQAQCQHHYCVQCVEDWYTRAMIDRAMYPPKCCGTPFPWDDVKDELPRGFVAEFEGMREELETKTPLFCHVLKCGRFISKMYFVRDTAVCQKCDAATCTLCKGAAHGEGDCPEDITIKETMALATKSGWKACPGCQSVIQRIAGCNHMSCRCGTKFCYNCMKVGNTCSCQLWEGEQQLLDPEYRGPGQAVKIWRELASITQGGFVRPVRMSATNAATPCLHSSSSACPALDGCVHAAGKVSGPRKHDEFFT</sequence>
<name>A0A1V8TIG6_9PEZI</name>
<dbReference type="AlphaFoldDB" id="A0A1V8TIG6"/>
<protein>
    <recommendedName>
        <fullName evidence="2">RBR-type E3 ubiquitin transferase</fullName>
        <ecNumber evidence="2">2.3.2.31</ecNumber>
    </recommendedName>
</protein>
<feature type="domain" description="RING-type" evidence="10">
    <location>
        <begin position="114"/>
        <end position="303"/>
    </location>
</feature>
<accession>A0A1V8TIG6</accession>
<dbReference type="PANTHER" id="PTHR11685">
    <property type="entry name" value="RBR FAMILY RING FINGER AND IBR DOMAIN-CONTAINING"/>
    <property type="match status" value="1"/>
</dbReference>
<keyword evidence="6" id="KW-0863">Zinc-finger</keyword>
<evidence type="ECO:0000256" key="3">
    <source>
        <dbReference type="ARBA" id="ARBA00022679"/>
    </source>
</evidence>
<dbReference type="STRING" id="1507870.A0A1V8TIG6"/>
<dbReference type="InterPro" id="IPR031127">
    <property type="entry name" value="E3_UB_ligase_RBR"/>
</dbReference>
<reference evidence="12" key="1">
    <citation type="submission" date="2017-03" db="EMBL/GenBank/DDBJ databases">
        <title>Genomes of endolithic fungi from Antarctica.</title>
        <authorList>
            <person name="Coleine C."/>
            <person name="Masonjones S."/>
            <person name="Stajich J.E."/>
        </authorList>
    </citation>
    <scope>NUCLEOTIDE SEQUENCE [LARGE SCALE GENOMIC DNA]</scope>
    <source>
        <strain evidence="12">CCFEE 5527</strain>
    </source>
</reference>